<dbReference type="AlphaFoldDB" id="A0A8S0WUW5"/>
<keyword evidence="3" id="KW-1185">Reference proteome</keyword>
<evidence type="ECO:0000313" key="3">
    <source>
        <dbReference type="Proteomes" id="UP000467700"/>
    </source>
</evidence>
<feature type="compositionally biased region" description="Polar residues" evidence="1">
    <location>
        <begin position="112"/>
        <end position="125"/>
    </location>
</feature>
<protein>
    <submittedName>
        <fullName evidence="2">Uncharacterized protein</fullName>
    </submittedName>
</protein>
<dbReference type="EMBL" id="CACVBS010000053">
    <property type="protein sequence ID" value="CAA7266236.1"/>
    <property type="molecule type" value="Genomic_DNA"/>
</dbReference>
<sequence length="184" mass="21480">MSNHPHAPSLPFSSRKPDGADFELDEKWKAQLKKRIEGSFQSMVRDAKDNYQARIRKGSISAEARTRVEAEYRQEMTTVKELATEQYQYEINRERDQRRLTATMPFIRHNDANPSNDEQASSLASQHKPDTTDFEPDEEWKAQLKKRIEGGLQSMVQDAKARMPDKTKRHITVETRLRLEAEYK</sequence>
<organism evidence="2 3">
    <name type="scientific">Cyclocybe aegerita</name>
    <name type="common">Black poplar mushroom</name>
    <name type="synonym">Agrocybe aegerita</name>
    <dbReference type="NCBI Taxonomy" id="1973307"/>
    <lineage>
        <taxon>Eukaryota</taxon>
        <taxon>Fungi</taxon>
        <taxon>Dikarya</taxon>
        <taxon>Basidiomycota</taxon>
        <taxon>Agaricomycotina</taxon>
        <taxon>Agaricomycetes</taxon>
        <taxon>Agaricomycetidae</taxon>
        <taxon>Agaricales</taxon>
        <taxon>Agaricineae</taxon>
        <taxon>Bolbitiaceae</taxon>
        <taxon>Cyclocybe</taxon>
    </lineage>
</organism>
<proteinExistence type="predicted"/>
<comment type="caution">
    <text evidence="2">The sequence shown here is derived from an EMBL/GenBank/DDBJ whole genome shotgun (WGS) entry which is preliminary data.</text>
</comment>
<dbReference type="OrthoDB" id="2723779at2759"/>
<dbReference type="Proteomes" id="UP000467700">
    <property type="component" value="Unassembled WGS sequence"/>
</dbReference>
<feature type="region of interest" description="Disordered" evidence="1">
    <location>
        <begin position="108"/>
        <end position="139"/>
    </location>
</feature>
<feature type="region of interest" description="Disordered" evidence="1">
    <location>
        <begin position="1"/>
        <end position="20"/>
    </location>
</feature>
<evidence type="ECO:0000313" key="2">
    <source>
        <dbReference type="EMBL" id="CAA7266236.1"/>
    </source>
</evidence>
<name>A0A8S0WUW5_CYCAE</name>
<evidence type="ECO:0000256" key="1">
    <source>
        <dbReference type="SAM" id="MobiDB-lite"/>
    </source>
</evidence>
<gene>
    <name evidence="2" type="ORF">AAE3_LOCUS8498</name>
</gene>
<reference evidence="2 3" key="1">
    <citation type="submission" date="2020-01" db="EMBL/GenBank/DDBJ databases">
        <authorList>
            <person name="Gupta K D."/>
        </authorList>
    </citation>
    <scope>NUCLEOTIDE SEQUENCE [LARGE SCALE GENOMIC DNA]</scope>
</reference>
<accession>A0A8S0WUW5</accession>